<dbReference type="EnsemblPlants" id="EMT26850">
    <property type="protein sequence ID" value="EMT26850"/>
    <property type="gene ID" value="F775_43522"/>
</dbReference>
<evidence type="ECO:0000313" key="1">
    <source>
        <dbReference type="EnsemblPlants" id="EMT26850"/>
    </source>
</evidence>
<dbReference type="InterPro" id="IPR001810">
    <property type="entry name" value="F-box_dom"/>
</dbReference>
<sequence length="111" mass="12449">MEKPKKNMCLSTCVEVHLDEGLVAEIPPRLPAKSVLRFRAVSKEWLRIIDGQQFLAVHARRCPLEVLLYTRTKVVRPDGRQAFDVELDAVAASARRPVARFPASLDVPISS</sequence>
<proteinExistence type="predicted"/>
<protein>
    <submittedName>
        <fullName evidence="1">Uncharacterized protein</fullName>
    </submittedName>
</protein>
<name>M8BPB2_AEGTA</name>
<dbReference type="InterPro" id="IPR036047">
    <property type="entry name" value="F-box-like_dom_sf"/>
</dbReference>
<dbReference type="AlphaFoldDB" id="M8BPB2"/>
<dbReference type="SUPFAM" id="SSF81383">
    <property type="entry name" value="F-box domain"/>
    <property type="match status" value="1"/>
</dbReference>
<reference evidence="1" key="1">
    <citation type="submission" date="2015-06" db="UniProtKB">
        <authorList>
            <consortium name="EnsemblPlants"/>
        </authorList>
    </citation>
    <scope>IDENTIFICATION</scope>
</reference>
<accession>M8BPB2</accession>
<organism evidence="1">
    <name type="scientific">Aegilops tauschii</name>
    <name type="common">Tausch's goatgrass</name>
    <name type="synonym">Aegilops squarrosa</name>
    <dbReference type="NCBI Taxonomy" id="37682"/>
    <lineage>
        <taxon>Eukaryota</taxon>
        <taxon>Viridiplantae</taxon>
        <taxon>Streptophyta</taxon>
        <taxon>Embryophyta</taxon>
        <taxon>Tracheophyta</taxon>
        <taxon>Spermatophyta</taxon>
        <taxon>Magnoliopsida</taxon>
        <taxon>Liliopsida</taxon>
        <taxon>Poales</taxon>
        <taxon>Poaceae</taxon>
        <taxon>BOP clade</taxon>
        <taxon>Pooideae</taxon>
        <taxon>Triticodae</taxon>
        <taxon>Triticeae</taxon>
        <taxon>Triticinae</taxon>
        <taxon>Aegilops</taxon>
    </lineage>
</organism>
<dbReference type="Pfam" id="PF00646">
    <property type="entry name" value="F-box"/>
    <property type="match status" value="1"/>
</dbReference>